<dbReference type="GO" id="GO:0003677">
    <property type="term" value="F:DNA binding"/>
    <property type="evidence" value="ECO:0007669"/>
    <property type="project" value="InterPro"/>
</dbReference>
<sequence>MTTANEKWISIEEAAEYLCVKSTTIRDWIRKGIEIPAHKIGKKWAFKCSELDEWVKSGGSAID</sequence>
<dbReference type="AlphaFoldDB" id="A0AAD2MF45"/>
<dbReference type="EMBL" id="AALGDA010000007">
    <property type="protein sequence ID" value="ECY9782058.1"/>
    <property type="molecule type" value="Genomic_DNA"/>
</dbReference>
<dbReference type="RefSeq" id="WP_104869861.1">
    <property type="nucleotide sequence ID" value="NZ_JBGDKU010000008.1"/>
</dbReference>
<dbReference type="Pfam" id="PF12728">
    <property type="entry name" value="HTH_17"/>
    <property type="match status" value="1"/>
</dbReference>
<proteinExistence type="predicted"/>
<dbReference type="InterPro" id="IPR009061">
    <property type="entry name" value="DNA-bd_dom_put_sf"/>
</dbReference>
<evidence type="ECO:0000313" key="2">
    <source>
        <dbReference type="EMBL" id="ECY9782058.1"/>
    </source>
</evidence>
<dbReference type="SUPFAM" id="SSF46955">
    <property type="entry name" value="Putative DNA-binding domain"/>
    <property type="match status" value="1"/>
</dbReference>
<name>A0AAD2MF45_LISMN</name>
<reference evidence="2 3" key="1">
    <citation type="submission" date="2019-09" db="EMBL/GenBank/DDBJ databases">
        <authorList>
            <consortium name="PulseNet: The National Subtyping Network for Foodborne Disease Surveillance"/>
            <person name="Tarr C.L."/>
            <person name="Trees E."/>
            <person name="Katz L.S."/>
            <person name="Carleton-Romer H.A."/>
            <person name="Stroika S."/>
            <person name="Kucerova Z."/>
            <person name="Roache K.F."/>
            <person name="Sabol A.L."/>
            <person name="Besser J."/>
            <person name="Gerner-Smidt P."/>
        </authorList>
    </citation>
    <scope>NUCLEOTIDE SEQUENCE [LARGE SCALE GENOMIC DNA]</scope>
    <source>
        <strain evidence="2 3">PNUSAL005692</strain>
    </source>
</reference>
<dbReference type="Gene3D" id="1.10.10.10">
    <property type="entry name" value="Winged helix-like DNA-binding domain superfamily/Winged helix DNA-binding domain"/>
    <property type="match status" value="1"/>
</dbReference>
<dbReference type="InterPro" id="IPR010093">
    <property type="entry name" value="SinI_DNA-bd"/>
</dbReference>
<protein>
    <submittedName>
        <fullName evidence="2">Helix-turn-helix domain-containing protein</fullName>
    </submittedName>
</protein>
<dbReference type="Proteomes" id="UP000489121">
    <property type="component" value="Unassembled WGS sequence"/>
</dbReference>
<comment type="caution">
    <text evidence="2">The sequence shown here is derived from an EMBL/GenBank/DDBJ whole genome shotgun (WGS) entry which is preliminary data.</text>
</comment>
<feature type="domain" description="Helix-turn-helix" evidence="1">
    <location>
        <begin position="8"/>
        <end position="57"/>
    </location>
</feature>
<gene>
    <name evidence="2" type="ORF">F6515_03555</name>
</gene>
<evidence type="ECO:0000259" key="1">
    <source>
        <dbReference type="Pfam" id="PF12728"/>
    </source>
</evidence>
<dbReference type="NCBIfam" id="TIGR01764">
    <property type="entry name" value="excise"/>
    <property type="match status" value="1"/>
</dbReference>
<dbReference type="InterPro" id="IPR036388">
    <property type="entry name" value="WH-like_DNA-bd_sf"/>
</dbReference>
<dbReference type="InterPro" id="IPR041657">
    <property type="entry name" value="HTH_17"/>
</dbReference>
<evidence type="ECO:0000313" key="3">
    <source>
        <dbReference type="Proteomes" id="UP000489121"/>
    </source>
</evidence>
<accession>A0AAD2MF45</accession>
<organism evidence="2 3">
    <name type="scientific">Listeria monocytogenes</name>
    <dbReference type="NCBI Taxonomy" id="1639"/>
    <lineage>
        <taxon>Bacteria</taxon>
        <taxon>Bacillati</taxon>
        <taxon>Bacillota</taxon>
        <taxon>Bacilli</taxon>
        <taxon>Bacillales</taxon>
        <taxon>Listeriaceae</taxon>
        <taxon>Listeria</taxon>
    </lineage>
</organism>